<accession>A0ABR3HGI1</accession>
<name>A0ABR3HGI1_LOXSC</name>
<dbReference type="Proteomes" id="UP001549920">
    <property type="component" value="Unassembled WGS sequence"/>
</dbReference>
<evidence type="ECO:0000313" key="2">
    <source>
        <dbReference type="Proteomes" id="UP001549920"/>
    </source>
</evidence>
<dbReference type="InterPro" id="IPR036875">
    <property type="entry name" value="Znf_CCHC_sf"/>
</dbReference>
<comment type="caution">
    <text evidence="1">The sequence shown here is derived from an EMBL/GenBank/DDBJ whole genome shotgun (WGS) entry which is preliminary data.</text>
</comment>
<evidence type="ECO:0008006" key="3">
    <source>
        <dbReference type="Google" id="ProtNLM"/>
    </source>
</evidence>
<protein>
    <recommendedName>
        <fullName evidence="3">Gag polyprotein</fullName>
    </recommendedName>
</protein>
<dbReference type="SUPFAM" id="SSF57756">
    <property type="entry name" value="Retrovirus zinc finger-like domains"/>
    <property type="match status" value="1"/>
</dbReference>
<evidence type="ECO:0000313" key="1">
    <source>
        <dbReference type="EMBL" id="KAL0869526.1"/>
    </source>
</evidence>
<proteinExistence type="predicted"/>
<reference evidence="1 2" key="1">
    <citation type="submission" date="2024-06" db="EMBL/GenBank/DDBJ databases">
        <title>A chromosome-level genome assembly of beet webworm, Loxostege sticticalis.</title>
        <authorList>
            <person name="Zhang Y."/>
        </authorList>
    </citation>
    <scope>NUCLEOTIDE SEQUENCE [LARGE SCALE GENOMIC DNA]</scope>
    <source>
        <strain evidence="1">AQ026</strain>
        <tissue evidence="1">Whole body</tissue>
    </source>
</reference>
<keyword evidence="2" id="KW-1185">Reference proteome</keyword>
<sequence>MAHSIKFLSLQKPELQYEVELRGGSGDSVQELRKEIVKLSQLNASEDILESHLDPNEDLKCTKESLLKVQNAIINLKAKFEKNLYWRTENLMNHLYHRINRINKTQEVADIYKVCVASFDSQLKELYALKSQYTQTKTPSTSTPETPLATANLTVSCERNLTSEISKLKFSGRTCVHSFILKVDEFVQSRGISSEKIISLAFEIFTDDALHWYRYHKDHVNFSSTDYDYRLSAEIRSRTQGERENIVIYISIMHGLFSRLSKPFTESEKLEILLHNIRPCYANTLAASPEIKTIDALVSACRNFENVQARFSSFHEPPSVSSTTLAPEFAYKYGQSSSNPYKNENKYYFNKQKKYTSNTNTTTNSSNEINAMSQYTPRPMFCPRCRSNDHTLRKCTAERVIVCFKCGKKDFRYPDCPDCNPVTENNQKN</sequence>
<organism evidence="1 2">
    <name type="scientific">Loxostege sticticalis</name>
    <name type="common">Beet webworm moth</name>
    <dbReference type="NCBI Taxonomy" id="481309"/>
    <lineage>
        <taxon>Eukaryota</taxon>
        <taxon>Metazoa</taxon>
        <taxon>Ecdysozoa</taxon>
        <taxon>Arthropoda</taxon>
        <taxon>Hexapoda</taxon>
        <taxon>Insecta</taxon>
        <taxon>Pterygota</taxon>
        <taxon>Neoptera</taxon>
        <taxon>Endopterygota</taxon>
        <taxon>Lepidoptera</taxon>
        <taxon>Glossata</taxon>
        <taxon>Ditrysia</taxon>
        <taxon>Pyraloidea</taxon>
        <taxon>Crambidae</taxon>
        <taxon>Pyraustinae</taxon>
        <taxon>Loxostege</taxon>
    </lineage>
</organism>
<dbReference type="EMBL" id="JBEUOH010000019">
    <property type="protein sequence ID" value="KAL0869526.1"/>
    <property type="molecule type" value="Genomic_DNA"/>
</dbReference>
<gene>
    <name evidence="1" type="ORF">ABMA27_005796</name>
</gene>